<feature type="domain" description="Methyltransferase" evidence="2">
    <location>
        <begin position="65"/>
        <end position="173"/>
    </location>
</feature>
<dbReference type="InterPro" id="IPR029063">
    <property type="entry name" value="SAM-dependent_MTases_sf"/>
</dbReference>
<accession>A0A5C6TR72</accession>
<dbReference type="PANTHER" id="PTHR43861">
    <property type="entry name" value="TRANS-ACONITATE 2-METHYLTRANSFERASE-RELATED"/>
    <property type="match status" value="1"/>
</dbReference>
<evidence type="ECO:0000313" key="3">
    <source>
        <dbReference type="EMBL" id="TXC62952.1"/>
    </source>
</evidence>
<keyword evidence="1" id="KW-0732">Signal</keyword>
<keyword evidence="4" id="KW-1185">Reference proteome</keyword>
<keyword evidence="3" id="KW-0489">Methyltransferase</keyword>
<evidence type="ECO:0000256" key="1">
    <source>
        <dbReference type="SAM" id="SignalP"/>
    </source>
</evidence>
<dbReference type="Pfam" id="PF13847">
    <property type="entry name" value="Methyltransf_31"/>
    <property type="match status" value="1"/>
</dbReference>
<dbReference type="GO" id="GO:0032259">
    <property type="term" value="P:methylation"/>
    <property type="evidence" value="ECO:0007669"/>
    <property type="project" value="UniProtKB-KW"/>
</dbReference>
<evidence type="ECO:0000313" key="4">
    <source>
        <dbReference type="Proteomes" id="UP000321249"/>
    </source>
</evidence>
<comment type="caution">
    <text evidence="3">The sequence shown here is derived from an EMBL/GenBank/DDBJ whole genome shotgun (WGS) entry which is preliminary data.</text>
</comment>
<evidence type="ECO:0000259" key="2">
    <source>
        <dbReference type="Pfam" id="PF13847"/>
    </source>
</evidence>
<dbReference type="CDD" id="cd02440">
    <property type="entry name" value="AdoMet_MTases"/>
    <property type="match status" value="1"/>
</dbReference>
<dbReference type="PROSITE" id="PS51257">
    <property type="entry name" value="PROKAR_LIPOPROTEIN"/>
    <property type="match status" value="1"/>
</dbReference>
<gene>
    <name evidence="3" type="ORF">FRZ32_04280</name>
</gene>
<reference evidence="3 4" key="1">
    <citation type="journal article" date="2015" name="J. Microbiol.">
        <title>Sphingosinicella ginsenosidimutans sp. nov., with ginsenoside converting activity.</title>
        <authorList>
            <person name="Kim J.K."/>
            <person name="Kang M.S."/>
            <person name="Park S.C."/>
            <person name="Kim K.M."/>
            <person name="Choi K."/>
            <person name="Yoon M.H."/>
            <person name="Im W.T."/>
        </authorList>
    </citation>
    <scope>NUCLEOTIDE SEQUENCE [LARGE SCALE GENOMIC DNA]</scope>
    <source>
        <strain evidence="3 4">BS-11</strain>
    </source>
</reference>
<dbReference type="RefSeq" id="WP_147042345.1">
    <property type="nucleotide sequence ID" value="NZ_BAABIR010000002.1"/>
</dbReference>
<feature type="signal peptide" evidence="1">
    <location>
        <begin position="1"/>
        <end position="20"/>
    </location>
</feature>
<dbReference type="Gene3D" id="3.40.50.150">
    <property type="entry name" value="Vaccinia Virus protein VP39"/>
    <property type="match status" value="1"/>
</dbReference>
<organism evidence="3 4">
    <name type="scientific">Allosphingosinicella ginsenosidimutans</name>
    <dbReference type="NCBI Taxonomy" id="1176539"/>
    <lineage>
        <taxon>Bacteria</taxon>
        <taxon>Pseudomonadati</taxon>
        <taxon>Pseudomonadota</taxon>
        <taxon>Alphaproteobacteria</taxon>
        <taxon>Sphingomonadales</taxon>
        <taxon>Sphingomonadaceae</taxon>
        <taxon>Allosphingosinicella</taxon>
    </lineage>
</organism>
<dbReference type="OrthoDB" id="9784101at2"/>
<dbReference type="InterPro" id="IPR025714">
    <property type="entry name" value="Methyltranfer_dom"/>
</dbReference>
<keyword evidence="3" id="KW-0808">Transferase</keyword>
<dbReference type="GO" id="GO:0008168">
    <property type="term" value="F:methyltransferase activity"/>
    <property type="evidence" value="ECO:0007669"/>
    <property type="project" value="UniProtKB-KW"/>
</dbReference>
<dbReference type="AlphaFoldDB" id="A0A5C6TR72"/>
<proteinExistence type="predicted"/>
<sequence>MWTKRAVLLAALVLAGCHEAQPQASPFPEPRRPVAPIVSSRYLNEDARDDVGEFATVVRLAEVAPGMSVADIGAGEGYYTVRLSPMVGARGRVLAEDIVPETIRALAQRVQRERLDNVAIKLGQPNDPQLPAVSFDRIFMIHMYHEIARPSEFLWHLRDALKPNGSIVIVDGDRPTNRHGTPPRLLVCELNAIGYDLKRFERLPDSESYFAWFEARGPKPAPRDIPVCGP</sequence>
<name>A0A5C6TR72_9SPHN</name>
<dbReference type="EMBL" id="VOQQ01000001">
    <property type="protein sequence ID" value="TXC62952.1"/>
    <property type="molecule type" value="Genomic_DNA"/>
</dbReference>
<dbReference type="Proteomes" id="UP000321249">
    <property type="component" value="Unassembled WGS sequence"/>
</dbReference>
<protein>
    <submittedName>
        <fullName evidence="3">Methyltransferase domain-containing protein</fullName>
    </submittedName>
</protein>
<feature type="chain" id="PRO_5022662869" evidence="1">
    <location>
        <begin position="21"/>
        <end position="230"/>
    </location>
</feature>
<dbReference type="SUPFAM" id="SSF53335">
    <property type="entry name" value="S-adenosyl-L-methionine-dependent methyltransferases"/>
    <property type="match status" value="1"/>
</dbReference>